<dbReference type="GO" id="GO:0004519">
    <property type="term" value="F:endonuclease activity"/>
    <property type="evidence" value="ECO:0007669"/>
    <property type="project" value="UniProtKB-KW"/>
</dbReference>
<dbReference type="EMBL" id="CP157584">
    <property type="protein sequence ID" value="XBP01184.1"/>
    <property type="molecule type" value="Genomic_DNA"/>
</dbReference>
<protein>
    <submittedName>
        <fullName evidence="2">HNH endonuclease signature motif containing protein</fullName>
        <ecNumber evidence="2">3.1.-.-</ecNumber>
    </submittedName>
</protein>
<keyword evidence="2" id="KW-0378">Hydrolase</keyword>
<dbReference type="KEGG" id="achh:ABFG95_12120"/>
<dbReference type="EC" id="3.1.-.-" evidence="2"/>
<accession>A0AAU7LHB0</accession>
<organism evidence="2">
    <name type="scientific">Achromobacter sp. HNDS-1</name>
    <dbReference type="NCBI Taxonomy" id="3151598"/>
    <lineage>
        <taxon>Bacteria</taxon>
        <taxon>Pseudomonadati</taxon>
        <taxon>Pseudomonadota</taxon>
        <taxon>Betaproteobacteria</taxon>
        <taxon>Burkholderiales</taxon>
        <taxon>Alcaligenaceae</taxon>
        <taxon>Achromobacter</taxon>
    </lineage>
</organism>
<dbReference type="RefSeq" id="WP_348995954.1">
    <property type="nucleotide sequence ID" value="NZ_CP157584.1"/>
</dbReference>
<keyword evidence="2" id="KW-0540">Nuclease</keyword>
<dbReference type="InterPro" id="IPR003615">
    <property type="entry name" value="HNH_nuc"/>
</dbReference>
<keyword evidence="2" id="KW-0255">Endonuclease</keyword>
<dbReference type="Pfam" id="PF13391">
    <property type="entry name" value="HNH_2"/>
    <property type="match status" value="1"/>
</dbReference>
<evidence type="ECO:0000313" key="2">
    <source>
        <dbReference type="EMBL" id="XBP01184.1"/>
    </source>
</evidence>
<sequence>MRQIFIFTAGDRHARGHLRDSILNAVPIAWLGEELPDDQGAYYQSLIPDSEGFHAWGAVPGPVNKRTWEAMQVGDLVLAVYDNGYQFLSSIIAKFTNAPLANRIWGKNDAGETWQYMYLLNRPQPVAVNVMSEPVVNYLNKGYRGFTRISDAKVQAILDVYGSLDAFVQQVFNQKIPASHVERELGQAEAEASAHEAFNPEDMVDGRRKVIQEIVRRQGQPVFRRKLLKAYDGRCVVTDCAVEAVLEAAHIAPYLGTDSNVVQNGLLLRADIHTLFDLGFFRIAPDGKIHLHEKLLGTIYEQYRGQTIRAPMDRVNRPSPDALALKYDLVL</sequence>
<reference evidence="2" key="1">
    <citation type="submission" date="2024-05" db="EMBL/GenBank/DDBJ databases">
        <title>Transcriptome analysis of the degradation process of organic nitrogen by two heterotrophic nitrifying and aerobic denitrifying bacteria, Achromobacter sp. HNDS-1 and Enterobacter sp. HNDS-6.</title>
        <authorList>
            <person name="Huang Y."/>
        </authorList>
    </citation>
    <scope>NUCLEOTIDE SEQUENCE</scope>
    <source>
        <strain evidence="2">HNDS-1</strain>
    </source>
</reference>
<feature type="domain" description="HNH nuclease" evidence="1">
    <location>
        <begin position="235"/>
        <end position="281"/>
    </location>
</feature>
<dbReference type="GO" id="GO:0016787">
    <property type="term" value="F:hydrolase activity"/>
    <property type="evidence" value="ECO:0007669"/>
    <property type="project" value="UniProtKB-KW"/>
</dbReference>
<gene>
    <name evidence="2" type="ORF">ABFG95_12120</name>
</gene>
<dbReference type="AlphaFoldDB" id="A0AAU7LHB0"/>
<proteinExistence type="predicted"/>
<name>A0AAU7LHB0_9BURK</name>
<evidence type="ECO:0000259" key="1">
    <source>
        <dbReference type="Pfam" id="PF13391"/>
    </source>
</evidence>